<dbReference type="PANTHER" id="PTHR43247">
    <property type="entry name" value="PHOSPHOSERINE AMINOTRANSFERASE"/>
    <property type="match status" value="1"/>
</dbReference>
<feature type="modified residue" description="N6-(pyridoxal phosphate)lysine" evidence="12">
    <location>
        <position position="186"/>
    </location>
</feature>
<dbReference type="EC" id="2.6.1.52" evidence="12"/>
<dbReference type="NCBIfam" id="NF003764">
    <property type="entry name" value="PRK05355.1"/>
    <property type="match status" value="1"/>
</dbReference>
<name>A0A0B6D7H6_9GAMM</name>
<dbReference type="PANTHER" id="PTHR43247:SF1">
    <property type="entry name" value="PHOSPHOSERINE AMINOTRANSFERASE"/>
    <property type="match status" value="1"/>
</dbReference>
<evidence type="ECO:0000256" key="12">
    <source>
        <dbReference type="HAMAP-Rule" id="MF_00160"/>
    </source>
</evidence>
<keyword evidence="5 12" id="KW-0028">Amino-acid biosynthesis</keyword>
<dbReference type="OrthoDB" id="9809412at2"/>
<sequence>MKINFCAGPAVVPTSIIEQLQQMMVDYKNTGVSLLSISHRDKVFDEVHASIQKNLRSLLNIPDNYSVLLMQAGATAQFAAIPMNLSDKYNRALYVCSGQWSEKAAQEAAKFTSVDAVKYDDNIAQSFQADTYDYIYYTDNETVDGFQINKLAKSCNTEIVCDMSSSFLSKPINISDYGLIYAGAQKNAGIPGLTIVIVKDSLIKAKDNIPVVFDYLVTKKSNSVYNTPSVISWVTFELTLEYLINKFDNLKNVETFSNQKADLLYSAIDSSKIFKNDIKPEYRSNMNVIFHLSNEELTHKFLSEASKAGFYGLKGHRSVGGCRASLYNAVSLEDVEKLVQFMQGFENEQL</sequence>
<evidence type="ECO:0000259" key="13">
    <source>
        <dbReference type="Pfam" id="PF00266"/>
    </source>
</evidence>
<feature type="binding site" evidence="12">
    <location>
        <position position="185"/>
    </location>
    <ligand>
        <name>pyridoxal 5'-phosphate</name>
        <dbReference type="ChEBI" id="CHEBI:597326"/>
    </ligand>
</feature>
<comment type="similarity">
    <text evidence="3 12">Belongs to the class-V pyridoxal-phosphate-dependent aminotransferase family. SerC subfamily.</text>
</comment>
<dbReference type="Pfam" id="PF00266">
    <property type="entry name" value="Aminotran_5"/>
    <property type="match status" value="1"/>
</dbReference>
<dbReference type="GO" id="GO:0030170">
    <property type="term" value="F:pyridoxal phosphate binding"/>
    <property type="evidence" value="ECO:0007669"/>
    <property type="project" value="UniProtKB-UniRule"/>
</dbReference>
<evidence type="ECO:0000256" key="2">
    <source>
        <dbReference type="ARBA" id="ARBA00005099"/>
    </source>
</evidence>
<dbReference type="Gene3D" id="3.40.640.10">
    <property type="entry name" value="Type I PLP-dependent aspartate aminotransferase-like (Major domain)"/>
    <property type="match status" value="1"/>
</dbReference>
<feature type="binding site" evidence="12">
    <location>
        <begin position="74"/>
        <end position="75"/>
    </location>
    <ligand>
        <name>pyridoxal 5'-phosphate</name>
        <dbReference type="ChEBI" id="CHEBI:597326"/>
    </ligand>
</feature>
<dbReference type="InterPro" id="IPR015422">
    <property type="entry name" value="PyrdxlP-dep_Trfase_small"/>
</dbReference>
<evidence type="ECO:0000256" key="5">
    <source>
        <dbReference type="ARBA" id="ARBA00022605"/>
    </source>
</evidence>
<dbReference type="STRING" id="28110.KU46_1449"/>
<feature type="binding site" evidence="12">
    <location>
        <begin position="226"/>
        <end position="227"/>
    </location>
    <ligand>
        <name>pyridoxal 5'-phosphate</name>
        <dbReference type="ChEBI" id="CHEBI:597326"/>
    </ligand>
</feature>
<dbReference type="KEGG" id="fpz:LA55_907"/>
<keyword evidence="6 12" id="KW-0808">Transferase</keyword>
<evidence type="ECO:0000256" key="9">
    <source>
        <dbReference type="ARBA" id="ARBA00023299"/>
    </source>
</evidence>
<dbReference type="HAMAP" id="MF_00160">
    <property type="entry name" value="SerC_aminotrans_5"/>
    <property type="match status" value="1"/>
</dbReference>
<evidence type="ECO:0000313" key="15">
    <source>
        <dbReference type="Proteomes" id="UP000031830"/>
    </source>
</evidence>
<keyword evidence="7 12" id="KW-0663">Pyridoxal phosphate</keyword>
<comment type="pathway">
    <text evidence="2 12">Amino-acid biosynthesis; L-serine biosynthesis; L-serine from 3-phospho-D-glycerate: step 2/3.</text>
</comment>
<accession>A0A0B6D7H6</accession>
<evidence type="ECO:0000313" key="14">
    <source>
        <dbReference type="EMBL" id="AJI54252.1"/>
    </source>
</evidence>
<organism evidence="14 15">
    <name type="scientific">Francisella philomiragia</name>
    <dbReference type="NCBI Taxonomy" id="28110"/>
    <lineage>
        <taxon>Bacteria</taxon>
        <taxon>Pseudomonadati</taxon>
        <taxon>Pseudomonadota</taxon>
        <taxon>Gammaproteobacteria</taxon>
        <taxon>Thiotrichales</taxon>
        <taxon>Francisellaceae</taxon>
        <taxon>Francisella</taxon>
    </lineage>
</organism>
<dbReference type="InterPro" id="IPR015421">
    <property type="entry name" value="PyrdxlP-dep_Trfase_major"/>
</dbReference>
<dbReference type="PIRSF" id="PIRSF000525">
    <property type="entry name" value="SerC"/>
    <property type="match status" value="1"/>
</dbReference>
<comment type="catalytic activity">
    <reaction evidence="10 12">
        <text>4-(phosphooxy)-L-threonine + 2-oxoglutarate = (R)-3-hydroxy-2-oxo-4-phosphooxybutanoate + L-glutamate</text>
        <dbReference type="Rhea" id="RHEA:16573"/>
        <dbReference type="ChEBI" id="CHEBI:16810"/>
        <dbReference type="ChEBI" id="CHEBI:29985"/>
        <dbReference type="ChEBI" id="CHEBI:58452"/>
        <dbReference type="ChEBI" id="CHEBI:58538"/>
        <dbReference type="EC" id="2.6.1.52"/>
    </reaction>
</comment>
<reference evidence="14 15" key="1">
    <citation type="journal article" date="2015" name="Genome Announc.">
        <title>Genome sequencing of 18 francisella strains to aid in assay development and testing.</title>
        <authorList>
            <person name="Johnson S.L."/>
            <person name="Daligault H.E."/>
            <person name="Davenport K.W."/>
            <person name="Coyne S.R."/>
            <person name="Frey K.G."/>
            <person name="Koroleva G.I."/>
            <person name="Broomall S.M."/>
            <person name="Bishop-Lilly K.A."/>
            <person name="Bruce D.C."/>
            <person name="Chertkov O."/>
            <person name="Freitas T."/>
            <person name="Jaissle J."/>
            <person name="Ladner J.T."/>
            <person name="Rosenzweig C.N."/>
            <person name="Gibbons H.S."/>
            <person name="Palacios G.F."/>
            <person name="Redden C.L."/>
            <person name="Xu Y."/>
            <person name="Minogue T.D."/>
            <person name="Chain P.S."/>
        </authorList>
    </citation>
    <scope>NUCLEOTIDE SEQUENCE [LARGE SCALE GENOMIC DNA]</scope>
    <source>
        <strain evidence="14 15">GA01-2794</strain>
    </source>
</reference>
<dbReference type="FunFam" id="3.40.640.10:FF:000010">
    <property type="entry name" value="Phosphoserine aminotransferase"/>
    <property type="match status" value="1"/>
</dbReference>
<evidence type="ECO:0000256" key="11">
    <source>
        <dbReference type="ARBA" id="ARBA00049007"/>
    </source>
</evidence>
<dbReference type="Gene3D" id="3.90.1150.10">
    <property type="entry name" value="Aspartate Aminotransferase, domain 1"/>
    <property type="match status" value="1"/>
</dbReference>
<keyword evidence="12" id="KW-0963">Cytoplasm</keyword>
<evidence type="ECO:0000256" key="6">
    <source>
        <dbReference type="ARBA" id="ARBA00022679"/>
    </source>
</evidence>
<dbReference type="EMBL" id="CP009440">
    <property type="protein sequence ID" value="AJI54252.1"/>
    <property type="molecule type" value="Genomic_DNA"/>
</dbReference>
<feature type="binding site" evidence="12">
    <location>
        <position position="142"/>
    </location>
    <ligand>
        <name>pyridoxal 5'-phosphate</name>
        <dbReference type="ChEBI" id="CHEBI:597326"/>
    </ligand>
</feature>
<dbReference type="GO" id="GO:0008615">
    <property type="term" value="P:pyridoxine biosynthetic process"/>
    <property type="evidence" value="ECO:0007669"/>
    <property type="project" value="UniProtKB-UniRule"/>
</dbReference>
<comment type="function">
    <text evidence="12">Catalyzes the reversible conversion of 3-phosphohydroxypyruvate to phosphoserine and of 3-hydroxy-2-oxo-4-phosphonooxybutanoate to phosphohydroxythreonine.</text>
</comment>
<proteinExistence type="inferred from homology"/>
<comment type="catalytic activity">
    <reaction evidence="11 12">
        <text>O-phospho-L-serine + 2-oxoglutarate = 3-phosphooxypyruvate + L-glutamate</text>
        <dbReference type="Rhea" id="RHEA:14329"/>
        <dbReference type="ChEBI" id="CHEBI:16810"/>
        <dbReference type="ChEBI" id="CHEBI:18110"/>
        <dbReference type="ChEBI" id="CHEBI:29985"/>
        <dbReference type="ChEBI" id="CHEBI:57524"/>
        <dbReference type="EC" id="2.6.1.52"/>
    </reaction>
</comment>
<feature type="domain" description="Aminotransferase class V" evidence="13">
    <location>
        <begin position="4"/>
        <end position="338"/>
    </location>
</feature>
<dbReference type="PROSITE" id="PS00595">
    <property type="entry name" value="AA_TRANSFER_CLASS_5"/>
    <property type="match status" value="1"/>
</dbReference>
<keyword evidence="4 12" id="KW-0032">Aminotransferase</keyword>
<comment type="caution">
    <text evidence="12">Lacks conserved residue(s) required for the propagation of feature annotation.</text>
</comment>
<dbReference type="InterPro" id="IPR015424">
    <property type="entry name" value="PyrdxlP-dep_Trfase"/>
</dbReference>
<comment type="cofactor">
    <cofactor evidence="12">
        <name>pyridoxal 5'-phosphate</name>
        <dbReference type="ChEBI" id="CHEBI:597326"/>
    </cofactor>
    <text evidence="12">Binds 1 pyridoxal phosphate per subunit.</text>
</comment>
<dbReference type="UniPathway" id="UPA00244">
    <property type="reaction ID" value="UER00311"/>
</dbReference>
<feature type="binding site" evidence="12">
    <location>
        <position position="40"/>
    </location>
    <ligand>
        <name>L-glutamate</name>
        <dbReference type="ChEBI" id="CHEBI:29985"/>
    </ligand>
</feature>
<dbReference type="SUPFAM" id="SSF53383">
    <property type="entry name" value="PLP-dependent transferases"/>
    <property type="match status" value="1"/>
</dbReference>
<evidence type="ECO:0000256" key="4">
    <source>
        <dbReference type="ARBA" id="ARBA00022576"/>
    </source>
</evidence>
<evidence type="ECO:0000256" key="10">
    <source>
        <dbReference type="ARBA" id="ARBA00047630"/>
    </source>
</evidence>
<dbReference type="FunFam" id="3.90.1150.10:FF:000006">
    <property type="entry name" value="Phosphoserine aminotransferase"/>
    <property type="match status" value="1"/>
</dbReference>
<feature type="binding site" evidence="12">
    <location>
        <position position="100"/>
    </location>
    <ligand>
        <name>pyridoxal 5'-phosphate</name>
        <dbReference type="ChEBI" id="CHEBI:597326"/>
    </ligand>
</feature>
<dbReference type="GO" id="GO:0005737">
    <property type="term" value="C:cytoplasm"/>
    <property type="evidence" value="ECO:0007669"/>
    <property type="project" value="UniProtKB-SubCell"/>
</dbReference>
<comment type="subunit">
    <text evidence="12">Homodimer.</text>
</comment>
<evidence type="ECO:0000256" key="1">
    <source>
        <dbReference type="ARBA" id="ARBA00004915"/>
    </source>
</evidence>
<dbReference type="UniPathway" id="UPA00135">
    <property type="reaction ID" value="UER00197"/>
</dbReference>
<comment type="pathway">
    <text evidence="1 12">Cofactor biosynthesis; pyridoxine 5'-phosphate biosynthesis; pyridoxine 5'-phosphate from D-erythrose 4-phosphate: step 3/5.</text>
</comment>
<dbReference type="InterPro" id="IPR020578">
    <property type="entry name" value="Aminotrans_V_PyrdxlP_BS"/>
</dbReference>
<evidence type="ECO:0000256" key="3">
    <source>
        <dbReference type="ARBA" id="ARBA00006904"/>
    </source>
</evidence>
<keyword evidence="8 12" id="KW-0664">Pyridoxine biosynthesis</keyword>
<evidence type="ECO:0000256" key="8">
    <source>
        <dbReference type="ARBA" id="ARBA00023096"/>
    </source>
</evidence>
<protein>
    <recommendedName>
        <fullName evidence="12">Phosphoserine aminotransferase</fullName>
        <ecNumber evidence="12">2.6.1.52</ecNumber>
    </recommendedName>
    <alternativeName>
        <fullName evidence="12">Phosphohydroxythreonine aminotransferase</fullName>
        <shortName evidence="12">PSAT</shortName>
    </alternativeName>
</protein>
<dbReference type="InterPro" id="IPR022278">
    <property type="entry name" value="Pser_aminoTfrase"/>
</dbReference>
<dbReference type="Proteomes" id="UP000031830">
    <property type="component" value="Chromosome"/>
</dbReference>
<evidence type="ECO:0000256" key="7">
    <source>
        <dbReference type="ARBA" id="ARBA00022898"/>
    </source>
</evidence>
<dbReference type="GO" id="GO:0004648">
    <property type="term" value="F:O-phospho-L-serine:2-oxoglutarate aminotransferase activity"/>
    <property type="evidence" value="ECO:0007669"/>
    <property type="project" value="UniProtKB-UniRule"/>
</dbReference>
<keyword evidence="9 12" id="KW-0718">Serine biosynthesis</keyword>
<gene>
    <name evidence="12" type="primary">serC</name>
    <name evidence="14" type="ORF">LA55_907</name>
</gene>
<dbReference type="InterPro" id="IPR000192">
    <property type="entry name" value="Aminotrans_V_dom"/>
</dbReference>
<comment type="subcellular location">
    <subcellularLocation>
        <location evidence="12">Cytoplasm</location>
    </subcellularLocation>
</comment>
<dbReference type="AlphaFoldDB" id="A0A0B6D7H6"/>
<feature type="binding site" evidence="12">
    <location>
        <position position="162"/>
    </location>
    <ligand>
        <name>pyridoxal 5'-phosphate</name>
        <dbReference type="ChEBI" id="CHEBI:597326"/>
    </ligand>
</feature>
<dbReference type="GO" id="GO:0006564">
    <property type="term" value="P:L-serine biosynthetic process"/>
    <property type="evidence" value="ECO:0007669"/>
    <property type="project" value="UniProtKB-UniRule"/>
</dbReference>
<dbReference type="RefSeq" id="WP_044526081.1">
    <property type="nucleotide sequence ID" value="NZ_CP009440.1"/>
</dbReference>